<dbReference type="GO" id="GO:0003676">
    <property type="term" value="F:nucleic acid binding"/>
    <property type="evidence" value="ECO:0007669"/>
    <property type="project" value="InterPro"/>
</dbReference>
<keyword evidence="4" id="KW-1185">Reference proteome</keyword>
<dbReference type="InterPro" id="IPR036875">
    <property type="entry name" value="Znf_CCHC_sf"/>
</dbReference>
<feature type="non-terminal residue" evidence="3">
    <location>
        <position position="1"/>
    </location>
</feature>
<dbReference type="InterPro" id="IPR001878">
    <property type="entry name" value="Znf_CCHC"/>
</dbReference>
<feature type="non-terminal residue" evidence="3">
    <location>
        <position position="68"/>
    </location>
</feature>
<dbReference type="EMBL" id="CAJVQA010071962">
    <property type="protein sequence ID" value="CAG8833866.1"/>
    <property type="molecule type" value="Genomic_DNA"/>
</dbReference>
<keyword evidence="1" id="KW-0479">Metal-binding</keyword>
<evidence type="ECO:0000256" key="1">
    <source>
        <dbReference type="PROSITE-ProRule" id="PRU00047"/>
    </source>
</evidence>
<keyword evidence="1" id="KW-0863">Zinc-finger</keyword>
<name>A0A9N9KHE1_9GLOM</name>
<protein>
    <submittedName>
        <fullName evidence="3">14538_t:CDS:1</fullName>
    </submittedName>
</protein>
<dbReference type="GO" id="GO:0008270">
    <property type="term" value="F:zinc ion binding"/>
    <property type="evidence" value="ECO:0007669"/>
    <property type="project" value="UniProtKB-KW"/>
</dbReference>
<dbReference type="SUPFAM" id="SSF57756">
    <property type="entry name" value="Retrovirus zinc finger-like domains"/>
    <property type="match status" value="1"/>
</dbReference>
<comment type="caution">
    <text evidence="3">The sequence shown here is derived from an EMBL/GenBank/DDBJ whole genome shotgun (WGS) entry which is preliminary data.</text>
</comment>
<proteinExistence type="predicted"/>
<sequence length="68" mass="7951">NVANVNNIKKSVKKYFDSRTLNLRICHCCGEIGHTGRNCPIRRANNLCISFRQLSEIKKDINEFKKHY</sequence>
<reference evidence="3" key="1">
    <citation type="submission" date="2021-06" db="EMBL/GenBank/DDBJ databases">
        <authorList>
            <person name="Kallberg Y."/>
            <person name="Tangrot J."/>
            <person name="Rosling A."/>
        </authorList>
    </citation>
    <scope>NUCLEOTIDE SEQUENCE</scope>
    <source>
        <strain evidence="3">FL966</strain>
    </source>
</reference>
<evidence type="ECO:0000313" key="4">
    <source>
        <dbReference type="Proteomes" id="UP000789759"/>
    </source>
</evidence>
<gene>
    <name evidence="3" type="ORF">CPELLU_LOCUS21037</name>
</gene>
<feature type="domain" description="CCHC-type" evidence="2">
    <location>
        <begin position="26"/>
        <end position="40"/>
    </location>
</feature>
<evidence type="ECO:0000313" key="3">
    <source>
        <dbReference type="EMBL" id="CAG8833866.1"/>
    </source>
</evidence>
<dbReference type="Proteomes" id="UP000789759">
    <property type="component" value="Unassembled WGS sequence"/>
</dbReference>
<accession>A0A9N9KHE1</accession>
<dbReference type="PROSITE" id="PS50158">
    <property type="entry name" value="ZF_CCHC"/>
    <property type="match status" value="1"/>
</dbReference>
<organism evidence="3 4">
    <name type="scientific">Cetraspora pellucida</name>
    <dbReference type="NCBI Taxonomy" id="1433469"/>
    <lineage>
        <taxon>Eukaryota</taxon>
        <taxon>Fungi</taxon>
        <taxon>Fungi incertae sedis</taxon>
        <taxon>Mucoromycota</taxon>
        <taxon>Glomeromycotina</taxon>
        <taxon>Glomeromycetes</taxon>
        <taxon>Diversisporales</taxon>
        <taxon>Gigasporaceae</taxon>
        <taxon>Cetraspora</taxon>
    </lineage>
</organism>
<evidence type="ECO:0000259" key="2">
    <source>
        <dbReference type="PROSITE" id="PS50158"/>
    </source>
</evidence>
<dbReference type="AlphaFoldDB" id="A0A9N9KHE1"/>
<keyword evidence="1" id="KW-0862">Zinc</keyword>